<dbReference type="InterPro" id="IPR029058">
    <property type="entry name" value="AB_hydrolase_fold"/>
</dbReference>
<dbReference type="Gene3D" id="3.40.50.1820">
    <property type="entry name" value="alpha/beta hydrolase"/>
    <property type="match status" value="1"/>
</dbReference>
<name>A0A372LAH4_9BACI</name>
<keyword evidence="4" id="KW-1185">Reference proteome</keyword>
<dbReference type="InterPro" id="IPR052920">
    <property type="entry name" value="DNA-binding_regulatory"/>
</dbReference>
<evidence type="ECO:0000313" key="3">
    <source>
        <dbReference type="EMBL" id="RFU62299.1"/>
    </source>
</evidence>
<dbReference type="RefSeq" id="WP_117328576.1">
    <property type="nucleotide sequence ID" value="NZ_QVTE01000077.1"/>
</dbReference>
<feature type="domain" description="Serine aminopeptidase S33" evidence="2">
    <location>
        <begin position="81"/>
        <end position="190"/>
    </location>
</feature>
<gene>
    <name evidence="3" type="ORF">D0469_20565</name>
</gene>
<sequence length="305" mass="35228">MKKLLIFMLGILTYIIGIGMYFTNRVMYMKKKEERLIHKREISAKRLNLEEYESLPKKELTVPSKFGYDLHCEFVEPHTTNKWVIICHGVTENRFNSVKYMNLFLKRGFNAVIYDHRRHGKSGGTHSSYGYYEKFDLQAVIDELKKQKGSDIILGIHGESMGAATALLYGGMVEDGASFYIADCPFSNFRGQLIHRLKAEVPVLPSWMVLPIADRFLKLRAGWRIDDVAPIRFIKNIKSPVLFIHSQDDDFIPAEMTSRLFEEKEGPKKLYIAAKGAHAQSYNENPREYEKVIDEFLEELVLPAH</sequence>
<dbReference type="PANTHER" id="PTHR43358">
    <property type="entry name" value="ALPHA/BETA-HYDROLASE"/>
    <property type="match status" value="1"/>
</dbReference>
<comment type="caution">
    <text evidence="3">The sequence shown here is derived from an EMBL/GenBank/DDBJ whole genome shotgun (WGS) entry which is preliminary data.</text>
</comment>
<organism evidence="3 4">
    <name type="scientific">Peribacillus saganii</name>
    <dbReference type="NCBI Taxonomy" id="2303992"/>
    <lineage>
        <taxon>Bacteria</taxon>
        <taxon>Bacillati</taxon>
        <taxon>Bacillota</taxon>
        <taxon>Bacilli</taxon>
        <taxon>Bacillales</taxon>
        <taxon>Bacillaceae</taxon>
        <taxon>Peribacillus</taxon>
    </lineage>
</organism>
<keyword evidence="1" id="KW-0472">Membrane</keyword>
<dbReference type="Pfam" id="PF12146">
    <property type="entry name" value="Hydrolase_4"/>
    <property type="match status" value="1"/>
</dbReference>
<dbReference type="SUPFAM" id="SSF53474">
    <property type="entry name" value="alpha/beta-Hydrolases"/>
    <property type="match status" value="1"/>
</dbReference>
<dbReference type="PANTHER" id="PTHR43358:SF5">
    <property type="entry name" value="EXPORTED PROTEIN"/>
    <property type="match status" value="1"/>
</dbReference>
<dbReference type="InterPro" id="IPR022742">
    <property type="entry name" value="Hydrolase_4"/>
</dbReference>
<feature type="transmembrane region" description="Helical" evidence="1">
    <location>
        <begin position="6"/>
        <end position="23"/>
    </location>
</feature>
<dbReference type="AlphaFoldDB" id="A0A372LAH4"/>
<evidence type="ECO:0000259" key="2">
    <source>
        <dbReference type="Pfam" id="PF12146"/>
    </source>
</evidence>
<keyword evidence="3" id="KW-0378">Hydrolase</keyword>
<keyword evidence="1" id="KW-0812">Transmembrane</keyword>
<protein>
    <submittedName>
        <fullName evidence="3">Alpha/beta hydrolase</fullName>
    </submittedName>
</protein>
<dbReference type="EMBL" id="QVTE01000077">
    <property type="protein sequence ID" value="RFU62299.1"/>
    <property type="molecule type" value="Genomic_DNA"/>
</dbReference>
<accession>A0A372LAH4</accession>
<dbReference type="Proteomes" id="UP000264541">
    <property type="component" value="Unassembled WGS sequence"/>
</dbReference>
<dbReference type="GO" id="GO:0016787">
    <property type="term" value="F:hydrolase activity"/>
    <property type="evidence" value="ECO:0007669"/>
    <property type="project" value="UniProtKB-KW"/>
</dbReference>
<keyword evidence="1" id="KW-1133">Transmembrane helix</keyword>
<reference evidence="3 4" key="1">
    <citation type="submission" date="2018-08" db="EMBL/GenBank/DDBJ databases">
        <title>Bacillus chawlae sp. nov., Bacillus glennii sp. nov., and Bacillus saganii sp. nov. Isolated from the Vehicle Assembly Building at Kennedy Space Center where the Viking Spacecraft were Assembled.</title>
        <authorList>
            <person name="Seuylemezian A."/>
            <person name="Vaishampayan P."/>
        </authorList>
    </citation>
    <scope>NUCLEOTIDE SEQUENCE [LARGE SCALE GENOMIC DNA]</scope>
    <source>
        <strain evidence="3 4">V47-23a</strain>
    </source>
</reference>
<evidence type="ECO:0000256" key="1">
    <source>
        <dbReference type="SAM" id="Phobius"/>
    </source>
</evidence>
<evidence type="ECO:0000313" key="4">
    <source>
        <dbReference type="Proteomes" id="UP000264541"/>
    </source>
</evidence>
<proteinExistence type="predicted"/>
<dbReference type="OrthoDB" id="9776685at2"/>